<sequence>MGEGKVVLNQHYSPDFHPLNLPRVRPPRNRRMKLRTRTLLPINIRCNYCGTHIYRGTKFSSRKEQVISETYLGIQMIRFYYKCVCSAEITIKTDPQNSDYVVELGATRNFEPWRAEDEIQKREIRRKEMDAMKALKALQRTYDDDDEEEDEEEEALMKKKKKMMKKKPLWTDRFETSKRRKLSEEATFKPSVKKPAKEEETANNNISIGLLSLCNYGTDDIGGSRSTSVVVVVVDTGEVYIVVSLSTTIETQVIYVDPSTGALRYYGKFGFDVFMSENEALDYLTNGSSSPCKSKVHARAILGYAALGSYGFLLVATKLADSIPDLPGGGCVFTVIESQWIKIPLHNPQPQGRGEIKNVQELAEVDINTMHYFCETRDLTRPFPSRMPLLSPDNEFVWNGWLSMPFKNIGLVQHCVILLQGFVEIRSFGSSGQVEGIVALTARRSRLHPGTRYLARGINSCFSAGNEVECEQLVWVPKKPGESVPFNTYIWRRGSIPMWWGAELKMTAAEAEIYVSDRHPYKGSLQYYQRLCKRYDARNLDVGIDESQNEKAFVPIVCVNLLRNGEGKSERVLVHHFEESLNHIRSTGKLPDARIQLVNYDWHARIKLQGEQQTIEEMWKLLKAPTLAIGISEGDYLPLRMQLKDCRGEIIYNDDFEGGFCLRSHQNGVLRFNCADSLDRTNAASYFGAVQVFVEQCQRLQMSLDSDLAHECQSVDNDDGYTAPLPPGWEKQSDAETGKTYYIDHNTGSTIWNHPCPDKPWKRFDMAFDMFKRSTILSPVCQLADLFLLAGDIHATLYTGSKAMHSHILNIFNEEAGAFSQFSAAQNVKITLQRRYKNAVVDSSRQRQLEMFLGIRLFKHLPSVQIQPLHVLSQPSGFFLKPVSSMFETSDGGDSLLSVKRKDQIWVCPEATAVVELFIYLGEPCHVCQLLLTVSHGADDTTYPSTVDVRTGRSLDGLRLLVEGAIIPRCGNGTNLLIPLPGQISADDMTVTGAGAHLPAQVASLSLLYDFEELEGDLDFLTRIVAVTFYPAASGTPMTLGEVEILGVSLPWNGVFANEGRGARLIKLATKYQKETNPSFSGLDTNPITSTSLSNAAVLASAKQGSANKGADLLTGGDLLSEPVSHPVTENADSKGGDHKSSTSQDSRPQENGSQKYLNCLISLAGPRMERSLNFLEAMTLEIERLRLNLSAAERDRALLSIGTDAANVNPNFLIDGSYMGRISRAASTLALLGQIALEDKLNGAIGLEKIEDDVIDFWNISRIGESCSGGMCEVCVSTKETLSASSMVSDKEGSDSVFKCSECQKKACRVCCAGGGALLLQNHPMDGTNYIGLSSQGIQIDRTTNRSMTLDSVVCKKCCHEIILDALVLDYVRVLISMRRRARADSAAYKALDDVMGSSFLDGPSDRSHHDGNNQAVNSLKQLLSGEESLAEFPFGSFLHPVETATDSAPFLTLLTPLGYGLRNSYWKAPPNTTSVEFVIVLDTLSDVKGVILLVSPCGYSEADTPMVQIMACKKLDREEKCCLGEWDIQALISSSPEFYGPEKSGGDDKLPRHIKFTFANPVRCRIVQITLNLRLEQPGSNSVNSDKDLNLSCDGTSSPQETQSASSGGAMQCGPRLHAKRIVIAGSPVREEVGNGSSENADQTNYINQLKQAPQLSRFKVPVESERLMDHELVLEQYLSPSAPFLAGFQLDAFNTINPRITHSPSSDADIWDTSVTFLEERHISPAVLYIKVSAIQEGKGSSMVTIAEYRLPETKPGTPMYFDFPKQIQTRRICFRLVGDVSAFADDPTEQDVSGFRAPPAGLSLSNKIKLYHCPYSKDGTGSVPWWRWWWASTAL</sequence>
<dbReference type="EMBL" id="JBBPBM010000021">
    <property type="protein sequence ID" value="KAK8548266.1"/>
    <property type="molecule type" value="Genomic_DNA"/>
</dbReference>
<dbReference type="InterPro" id="IPR002013">
    <property type="entry name" value="SAC_dom"/>
</dbReference>
<feature type="domain" description="SAC" evidence="3">
    <location>
        <begin position="362"/>
        <end position="735"/>
    </location>
</feature>
<dbReference type="InterPro" id="IPR057554">
    <property type="entry name" value="SAC9_C"/>
</dbReference>
<dbReference type="SUPFAM" id="SSF51045">
    <property type="entry name" value="WW domain"/>
    <property type="match status" value="1"/>
</dbReference>
<dbReference type="Proteomes" id="UP001472677">
    <property type="component" value="Unassembled WGS sequence"/>
</dbReference>
<dbReference type="InterPro" id="IPR036020">
    <property type="entry name" value="WW_dom_sf"/>
</dbReference>
<dbReference type="Pfam" id="PF24789">
    <property type="entry name" value="SAC9_GBDL_2nd"/>
    <property type="match status" value="1"/>
</dbReference>
<feature type="compositionally biased region" description="Basic and acidic residues" evidence="1">
    <location>
        <begin position="1132"/>
        <end position="1141"/>
    </location>
</feature>
<organism evidence="4 5">
    <name type="scientific">Hibiscus sabdariffa</name>
    <name type="common">roselle</name>
    <dbReference type="NCBI Taxonomy" id="183260"/>
    <lineage>
        <taxon>Eukaryota</taxon>
        <taxon>Viridiplantae</taxon>
        <taxon>Streptophyta</taxon>
        <taxon>Embryophyta</taxon>
        <taxon>Tracheophyta</taxon>
        <taxon>Spermatophyta</taxon>
        <taxon>Magnoliopsida</taxon>
        <taxon>eudicotyledons</taxon>
        <taxon>Gunneridae</taxon>
        <taxon>Pentapetalae</taxon>
        <taxon>rosids</taxon>
        <taxon>malvids</taxon>
        <taxon>Malvales</taxon>
        <taxon>Malvaceae</taxon>
        <taxon>Malvoideae</taxon>
        <taxon>Hibiscus</taxon>
    </lineage>
</organism>
<feature type="region of interest" description="Disordered" evidence="1">
    <location>
        <begin position="1582"/>
        <end position="1614"/>
    </location>
</feature>
<gene>
    <name evidence="4" type="ORF">V6N12_061183</name>
</gene>
<feature type="region of interest" description="Disordered" evidence="1">
    <location>
        <begin position="1116"/>
        <end position="1153"/>
    </location>
</feature>
<dbReference type="InterPro" id="IPR001202">
    <property type="entry name" value="WW_dom"/>
</dbReference>
<dbReference type="Pfam" id="PF04502">
    <property type="entry name" value="Saf4_Yju2"/>
    <property type="match status" value="1"/>
</dbReference>
<evidence type="ECO:0000259" key="3">
    <source>
        <dbReference type="PROSITE" id="PS50275"/>
    </source>
</evidence>
<feature type="compositionally biased region" description="Polar residues" evidence="1">
    <location>
        <begin position="1595"/>
        <end position="1611"/>
    </location>
</feature>
<evidence type="ECO:0008006" key="6">
    <source>
        <dbReference type="Google" id="ProtNLM"/>
    </source>
</evidence>
<dbReference type="PROSITE" id="PS50020">
    <property type="entry name" value="WW_DOMAIN_2"/>
    <property type="match status" value="1"/>
</dbReference>
<dbReference type="PANTHER" id="PTHR46817">
    <property type="entry name" value="PHOSPHOINOSITIDE PHOSPHATASE SAC9-RELATED"/>
    <property type="match status" value="1"/>
</dbReference>
<comment type="caution">
    <text evidence="4">The sequence shown here is derived from an EMBL/GenBank/DDBJ whole genome shotgun (WGS) entry which is preliminary data.</text>
</comment>
<reference evidence="4 5" key="1">
    <citation type="journal article" date="2024" name="G3 (Bethesda)">
        <title>Genome assembly of Hibiscus sabdariffa L. provides insights into metabolisms of medicinal natural products.</title>
        <authorList>
            <person name="Kim T."/>
        </authorList>
    </citation>
    <scope>NUCLEOTIDE SEQUENCE [LARGE SCALE GENOMIC DNA]</scope>
    <source>
        <strain evidence="4">TK-2024</strain>
        <tissue evidence="4">Old leaves</tissue>
    </source>
</reference>
<dbReference type="PANTHER" id="PTHR46817:SF1">
    <property type="entry name" value="SAC DOMAIN-CONTAINING PROTEIN"/>
    <property type="match status" value="1"/>
</dbReference>
<protein>
    <recommendedName>
        <fullName evidence="6">Splicing factor YJU2</fullName>
    </recommendedName>
</protein>
<dbReference type="PROSITE" id="PS50275">
    <property type="entry name" value="SAC"/>
    <property type="match status" value="1"/>
</dbReference>
<accession>A0ABR2DWB4</accession>
<dbReference type="InterPro" id="IPR057557">
    <property type="entry name" value="SAC9_C8D"/>
</dbReference>
<dbReference type="Pfam" id="PF00397">
    <property type="entry name" value="WW"/>
    <property type="match status" value="1"/>
</dbReference>
<name>A0ABR2DWB4_9ROSI</name>
<evidence type="ECO:0000256" key="1">
    <source>
        <dbReference type="SAM" id="MobiDB-lite"/>
    </source>
</evidence>
<feature type="domain" description="WW" evidence="2">
    <location>
        <begin position="723"/>
        <end position="757"/>
    </location>
</feature>
<dbReference type="InterPro" id="IPR007590">
    <property type="entry name" value="Saf4/Yju2"/>
</dbReference>
<dbReference type="Pfam" id="PF24791">
    <property type="entry name" value="SAC9_C8D"/>
    <property type="match status" value="1"/>
</dbReference>
<dbReference type="SMART" id="SM00456">
    <property type="entry name" value="WW"/>
    <property type="match status" value="1"/>
</dbReference>
<evidence type="ECO:0000313" key="5">
    <source>
        <dbReference type="Proteomes" id="UP001472677"/>
    </source>
</evidence>
<dbReference type="Pfam" id="PF24765">
    <property type="entry name" value="SAC9_C"/>
    <property type="match status" value="1"/>
</dbReference>
<feature type="compositionally biased region" description="Polar residues" evidence="1">
    <location>
        <begin position="1142"/>
        <end position="1153"/>
    </location>
</feature>
<dbReference type="Gene3D" id="2.20.70.10">
    <property type="match status" value="1"/>
</dbReference>
<evidence type="ECO:0000313" key="4">
    <source>
        <dbReference type="EMBL" id="KAK8548266.1"/>
    </source>
</evidence>
<dbReference type="InterPro" id="IPR057555">
    <property type="entry name" value="SAC9_GBDL_1st"/>
</dbReference>
<dbReference type="Pfam" id="PF02383">
    <property type="entry name" value="Syja_N"/>
    <property type="match status" value="1"/>
</dbReference>
<evidence type="ECO:0000259" key="2">
    <source>
        <dbReference type="PROSITE" id="PS50020"/>
    </source>
</evidence>
<dbReference type="Pfam" id="PF24790">
    <property type="entry name" value="SAC9_GBDL_1st"/>
    <property type="match status" value="1"/>
</dbReference>
<keyword evidence="5" id="KW-1185">Reference proteome</keyword>
<proteinExistence type="predicted"/>
<dbReference type="InterPro" id="IPR057553">
    <property type="entry name" value="SAC9_GBDL_2nd"/>
</dbReference>
<dbReference type="CDD" id="cd00201">
    <property type="entry name" value="WW"/>
    <property type="match status" value="1"/>
</dbReference>